<protein>
    <submittedName>
        <fullName evidence="2">Uncharacterized protein</fullName>
    </submittedName>
</protein>
<dbReference type="EMBL" id="JDSS02000004">
    <property type="protein sequence ID" value="KFB70075.1"/>
    <property type="molecule type" value="Genomic_DNA"/>
</dbReference>
<sequence>MKQLQVDFVAPSLWRLPVAARQRRILVGVSVTTALAVGAVFWQWQQLDQQLAETTQAIALARQEIVARTPPAPVPLLLSEPQIVSINNAIAQLNIPWPAVLDGFERLAGADIALLQIEPDHRRRLVKGVAEAKDHQRMLGYLELLGSTAPFAGAMVTRQEVNEKDPNRPLRFLFEARLDDSTVVAAPLTDPVGEAE</sequence>
<feature type="transmembrane region" description="Helical" evidence="1">
    <location>
        <begin position="25"/>
        <end position="44"/>
    </location>
</feature>
<dbReference type="AlphaFoldDB" id="A0A084Y5T1"/>
<evidence type="ECO:0000313" key="2">
    <source>
        <dbReference type="EMBL" id="KFB70075.1"/>
    </source>
</evidence>
<accession>A0A084Y5T1</accession>
<comment type="caution">
    <text evidence="2">The sequence shown here is derived from an EMBL/GenBank/DDBJ whole genome shotgun (WGS) entry which is preliminary data.</text>
</comment>
<evidence type="ECO:0000313" key="3">
    <source>
        <dbReference type="Proteomes" id="UP000019812"/>
    </source>
</evidence>
<evidence type="ECO:0000256" key="1">
    <source>
        <dbReference type="SAM" id="Phobius"/>
    </source>
</evidence>
<gene>
    <name evidence="2" type="ORF">CAPSK01_000088</name>
</gene>
<keyword evidence="1" id="KW-0812">Transmembrane</keyword>
<dbReference type="STRING" id="1457154.CAPSK01_000088"/>
<proteinExistence type="predicted"/>
<keyword evidence="1" id="KW-0472">Membrane</keyword>
<organism evidence="2 3">
    <name type="scientific">Candidatus Accumulibacter vicinus</name>
    <dbReference type="NCBI Taxonomy" id="2954382"/>
    <lineage>
        <taxon>Bacteria</taxon>
        <taxon>Pseudomonadati</taxon>
        <taxon>Pseudomonadota</taxon>
        <taxon>Betaproteobacteria</taxon>
        <taxon>Candidatus Accumulibacter</taxon>
    </lineage>
</organism>
<dbReference type="Proteomes" id="UP000019812">
    <property type="component" value="Unassembled WGS sequence"/>
</dbReference>
<name>A0A084Y5T1_9PROT</name>
<keyword evidence="1" id="KW-1133">Transmembrane helix</keyword>
<reference evidence="2 3" key="1">
    <citation type="submission" date="2014-07" db="EMBL/GenBank/DDBJ databases">
        <title>Expanding our view of genomic diversity in Candidatus Accumulibacter clades.</title>
        <authorList>
            <person name="Skennerton C.T."/>
            <person name="Barr J.J."/>
            <person name="Slater F.R."/>
            <person name="Bond P.L."/>
            <person name="Tyson G.W."/>
        </authorList>
    </citation>
    <scope>NUCLEOTIDE SEQUENCE [LARGE SCALE GENOMIC DNA]</scope>
    <source>
        <strain evidence="3">SK-01</strain>
    </source>
</reference>